<dbReference type="CDD" id="cd00267">
    <property type="entry name" value="ABC_ATPase"/>
    <property type="match status" value="1"/>
</dbReference>
<dbReference type="PATRIC" id="fig|1454003.3.peg.675"/>
<dbReference type="SUPFAM" id="SSF52540">
    <property type="entry name" value="P-loop containing nucleoside triphosphate hydrolases"/>
    <property type="match status" value="1"/>
</dbReference>
<dbReference type="Pfam" id="PF00005">
    <property type="entry name" value="ABC_tran"/>
    <property type="match status" value="1"/>
</dbReference>
<keyword evidence="1" id="KW-1003">Cell membrane</keyword>
<dbReference type="InterPro" id="IPR003593">
    <property type="entry name" value="AAA+_ATPase"/>
</dbReference>
<comment type="caution">
    <text evidence="5">The sequence shown here is derived from an EMBL/GenBank/DDBJ whole genome shotgun (WGS) entry which is preliminary data.</text>
</comment>
<dbReference type="Gene3D" id="3.40.50.300">
    <property type="entry name" value="P-loop containing nucleotide triphosphate hydrolases"/>
    <property type="match status" value="1"/>
</dbReference>
<evidence type="ECO:0000313" key="6">
    <source>
        <dbReference type="Proteomes" id="UP000021816"/>
    </source>
</evidence>
<keyword evidence="1" id="KW-0472">Membrane</keyword>
<dbReference type="InterPro" id="IPR027417">
    <property type="entry name" value="P-loop_NTPase"/>
</dbReference>
<dbReference type="PANTHER" id="PTHR43119">
    <property type="entry name" value="ABC TRANSPORT PROTEIN ATP-BINDING COMPONENT-RELATED"/>
    <property type="match status" value="1"/>
</dbReference>
<evidence type="ECO:0000256" key="3">
    <source>
        <dbReference type="ARBA" id="ARBA00022840"/>
    </source>
</evidence>
<evidence type="ECO:0000256" key="2">
    <source>
        <dbReference type="ARBA" id="ARBA00022741"/>
    </source>
</evidence>
<dbReference type="GO" id="GO:0016887">
    <property type="term" value="F:ATP hydrolysis activity"/>
    <property type="evidence" value="ECO:0007669"/>
    <property type="project" value="InterPro"/>
</dbReference>
<organism evidence="5 6">
    <name type="scientific">Candidatus Accumulibacter appositus</name>
    <dbReference type="NCBI Taxonomy" id="1454003"/>
    <lineage>
        <taxon>Bacteria</taxon>
        <taxon>Pseudomonadati</taxon>
        <taxon>Pseudomonadota</taxon>
        <taxon>Betaproteobacteria</taxon>
        <taxon>Candidatus Accumulibacter</taxon>
    </lineage>
</organism>
<protein>
    <submittedName>
        <fullName evidence="5">Putative ABC transporter ATP-binding protein YbbL</fullName>
    </submittedName>
</protein>
<dbReference type="EMBL" id="JEMX01000012">
    <property type="protein sequence ID" value="EXI82213.1"/>
    <property type="molecule type" value="Genomic_DNA"/>
</dbReference>
<dbReference type="STRING" id="1454003.AW10_00660"/>
<gene>
    <name evidence="5" type="primary">ybbL</name>
    <name evidence="5" type="ORF">AW10_00660</name>
</gene>
<dbReference type="PROSITE" id="PS50893">
    <property type="entry name" value="ABC_TRANSPORTER_2"/>
    <property type="match status" value="1"/>
</dbReference>
<evidence type="ECO:0000256" key="1">
    <source>
        <dbReference type="ARBA" id="ARBA00022475"/>
    </source>
</evidence>
<reference evidence="5 6" key="1">
    <citation type="submission" date="2014-02" db="EMBL/GenBank/DDBJ databases">
        <title>Expanding our view of genomic diversity in Candidatus Accumulibacter clades.</title>
        <authorList>
            <person name="Skennerton C.T."/>
            <person name="Barr J.J."/>
            <person name="Slater F.R."/>
            <person name="Bond P.L."/>
            <person name="Tyson G.W."/>
        </authorList>
    </citation>
    <scope>NUCLEOTIDE SEQUENCE [LARGE SCALE GENOMIC DNA]</scope>
    <source>
        <strain evidence="6">BA-92</strain>
    </source>
</reference>
<feature type="domain" description="ABC transporter" evidence="4">
    <location>
        <begin position="4"/>
        <end position="202"/>
    </location>
</feature>
<dbReference type="SMART" id="SM00382">
    <property type="entry name" value="AAA"/>
    <property type="match status" value="1"/>
</dbReference>
<keyword evidence="3 5" id="KW-0067">ATP-binding</keyword>
<keyword evidence="2" id="KW-0547">Nucleotide-binding</keyword>
<proteinExistence type="predicted"/>
<dbReference type="AlphaFoldDB" id="A0A011NHG4"/>
<evidence type="ECO:0000313" key="5">
    <source>
        <dbReference type="EMBL" id="EXI82213.1"/>
    </source>
</evidence>
<dbReference type="InterPro" id="IPR003439">
    <property type="entry name" value="ABC_transporter-like_ATP-bd"/>
</dbReference>
<dbReference type="PANTHER" id="PTHR43119:SF1">
    <property type="entry name" value="ABC TRANSPORTER DOMAIN-CONTAINING PROTEIN"/>
    <property type="match status" value="1"/>
</dbReference>
<name>A0A011NHG4_9PROT</name>
<evidence type="ECO:0000259" key="4">
    <source>
        <dbReference type="PROSITE" id="PS50893"/>
    </source>
</evidence>
<dbReference type="Proteomes" id="UP000021816">
    <property type="component" value="Unassembled WGS sequence"/>
</dbReference>
<dbReference type="GO" id="GO:0005524">
    <property type="term" value="F:ATP binding"/>
    <property type="evidence" value="ECO:0007669"/>
    <property type="project" value="UniProtKB-KW"/>
</dbReference>
<accession>A0A011NHG4</accession>
<sequence length="205" mass="23078">MPSLRLQHLRARHVGPIELNIDAGECVCIHGASGSGKTLLLRAIADLDAHAGDAYLDDQRCSQLQAPDWRRSVALVAAESHWWGERVGEHFEGEINASWLQQLGLPEAAIDWQLSRCSTGERQRLALLRTLMQNPGALLLDEPTGNLDQATTYRVEQLLAEYRRQRQAAVLWVSHDSGQIERVAQRRFLLRDGRLAEEERGLRCT</sequence>